<evidence type="ECO:0000313" key="2">
    <source>
        <dbReference type="Proteomes" id="UP000265520"/>
    </source>
</evidence>
<comment type="caution">
    <text evidence="1">The sequence shown here is derived from an EMBL/GenBank/DDBJ whole genome shotgun (WGS) entry which is preliminary data.</text>
</comment>
<gene>
    <name evidence="1" type="ORF">A2U01_0028731</name>
</gene>
<dbReference type="Proteomes" id="UP000265520">
    <property type="component" value="Unassembled WGS sequence"/>
</dbReference>
<dbReference type="EMBL" id="LXQA010066215">
    <property type="protein sequence ID" value="MCI07662.1"/>
    <property type="molecule type" value="Genomic_DNA"/>
</dbReference>
<reference evidence="1 2" key="1">
    <citation type="journal article" date="2018" name="Front. Plant Sci.">
        <title>Red Clover (Trifolium pratense) and Zigzag Clover (T. medium) - A Picture of Genomic Similarities and Differences.</title>
        <authorList>
            <person name="Dluhosova J."/>
            <person name="Istvanek J."/>
            <person name="Nedelnik J."/>
            <person name="Repkova J."/>
        </authorList>
    </citation>
    <scope>NUCLEOTIDE SEQUENCE [LARGE SCALE GENOMIC DNA]</scope>
    <source>
        <strain evidence="2">cv. 10/8</strain>
        <tissue evidence="1">Leaf</tissue>
    </source>
</reference>
<feature type="non-terminal residue" evidence="1">
    <location>
        <position position="1"/>
    </location>
</feature>
<dbReference type="AlphaFoldDB" id="A0A392P7G9"/>
<sequence>GEPLWGRRLIEPPYIPPDEEGYNCATALDNSSIRT</sequence>
<accession>A0A392P7G9</accession>
<name>A0A392P7G9_9FABA</name>
<keyword evidence="2" id="KW-1185">Reference proteome</keyword>
<proteinExistence type="predicted"/>
<protein>
    <submittedName>
        <fullName evidence="1">Uncharacterized protein</fullName>
    </submittedName>
</protein>
<organism evidence="1 2">
    <name type="scientific">Trifolium medium</name>
    <dbReference type="NCBI Taxonomy" id="97028"/>
    <lineage>
        <taxon>Eukaryota</taxon>
        <taxon>Viridiplantae</taxon>
        <taxon>Streptophyta</taxon>
        <taxon>Embryophyta</taxon>
        <taxon>Tracheophyta</taxon>
        <taxon>Spermatophyta</taxon>
        <taxon>Magnoliopsida</taxon>
        <taxon>eudicotyledons</taxon>
        <taxon>Gunneridae</taxon>
        <taxon>Pentapetalae</taxon>
        <taxon>rosids</taxon>
        <taxon>fabids</taxon>
        <taxon>Fabales</taxon>
        <taxon>Fabaceae</taxon>
        <taxon>Papilionoideae</taxon>
        <taxon>50 kb inversion clade</taxon>
        <taxon>NPAAA clade</taxon>
        <taxon>Hologalegina</taxon>
        <taxon>IRL clade</taxon>
        <taxon>Trifolieae</taxon>
        <taxon>Trifolium</taxon>
    </lineage>
</organism>
<evidence type="ECO:0000313" key="1">
    <source>
        <dbReference type="EMBL" id="MCI07662.1"/>
    </source>
</evidence>